<dbReference type="STRING" id="6205.A0A0R3WRB3"/>
<dbReference type="Proteomes" id="UP000274429">
    <property type="component" value="Unassembled WGS sequence"/>
</dbReference>
<dbReference type="WBParaSite" id="TTAC_0000330301-mRNA-1">
    <property type="protein sequence ID" value="TTAC_0000330301-mRNA-1"/>
    <property type="gene ID" value="TTAC_0000330301"/>
</dbReference>
<keyword evidence="3" id="KW-1185">Reference proteome</keyword>
<keyword evidence="1" id="KW-0175">Coiled coil</keyword>
<organism evidence="4">
    <name type="scientific">Hydatigena taeniaeformis</name>
    <name type="common">Feline tapeworm</name>
    <name type="synonym">Taenia taeniaeformis</name>
    <dbReference type="NCBI Taxonomy" id="6205"/>
    <lineage>
        <taxon>Eukaryota</taxon>
        <taxon>Metazoa</taxon>
        <taxon>Spiralia</taxon>
        <taxon>Lophotrochozoa</taxon>
        <taxon>Platyhelminthes</taxon>
        <taxon>Cestoda</taxon>
        <taxon>Eucestoda</taxon>
        <taxon>Cyclophyllidea</taxon>
        <taxon>Taeniidae</taxon>
        <taxon>Hydatigera</taxon>
    </lineage>
</organism>
<sequence length="428" mass="49591">MKRRSFTLLIEAITRLEVEAVNRETTLKKVLLKAEKQNVKKAVQDQIARVCKEVRRQANGELEAARERYSQLEAEFRFALYSEGQRYNQLFKRATTAEKALQEQGEELHATRENLNLATALVHSLKKVRTSTIDAKYLIQLPEVWVVDGQQVLRSDARAERSISLVFQRLSTWRLENFFEGWMRICIADLEWNLGGVTVMYPLIGEVSSNNSTLCSELNELTTKLKSAEESVRIKTIQLDDQLDTIKRLKSDLNAERDRSKEMTKVEEQNKKLQSAVDHLTDRKDELKSLLLQVQSENSCLKDEILAHQEEINCIKEGFCCKEGDWLRRCSQAEKERDVAVGKMRKMAEEMKEVERSCQNRLESMEIALNEQEREANQRLLETQAAANQRIHELEQEMRQILLESMALRERVEATMKHLAGELSYQGD</sequence>
<dbReference type="AlphaFoldDB" id="A0A0R3WRB3"/>
<dbReference type="OrthoDB" id="7451790at2759"/>
<evidence type="ECO:0000313" key="4">
    <source>
        <dbReference type="WBParaSite" id="TTAC_0000330301-mRNA-1"/>
    </source>
</evidence>
<reference evidence="2 3" key="2">
    <citation type="submission" date="2018-11" db="EMBL/GenBank/DDBJ databases">
        <authorList>
            <consortium name="Pathogen Informatics"/>
        </authorList>
    </citation>
    <scope>NUCLEOTIDE SEQUENCE [LARGE SCALE GENOMIC DNA]</scope>
</reference>
<dbReference type="EMBL" id="UYWX01002191">
    <property type="protein sequence ID" value="VDM22326.1"/>
    <property type="molecule type" value="Genomic_DNA"/>
</dbReference>
<proteinExistence type="predicted"/>
<protein>
    <submittedName>
        <fullName evidence="4">Shootin-1</fullName>
    </submittedName>
</protein>
<feature type="coiled-coil region" evidence="1">
    <location>
        <begin position="211"/>
        <end position="311"/>
    </location>
</feature>
<evidence type="ECO:0000313" key="3">
    <source>
        <dbReference type="Proteomes" id="UP000274429"/>
    </source>
</evidence>
<evidence type="ECO:0000256" key="1">
    <source>
        <dbReference type="SAM" id="Coils"/>
    </source>
</evidence>
<feature type="coiled-coil region" evidence="1">
    <location>
        <begin position="355"/>
        <end position="411"/>
    </location>
</feature>
<gene>
    <name evidence="2" type="ORF">TTAC_LOCUS3289</name>
</gene>
<evidence type="ECO:0000313" key="2">
    <source>
        <dbReference type="EMBL" id="VDM22326.1"/>
    </source>
</evidence>
<name>A0A0R3WRB3_HYDTA</name>
<reference evidence="4" key="1">
    <citation type="submission" date="2017-02" db="UniProtKB">
        <authorList>
            <consortium name="WormBaseParasite"/>
        </authorList>
    </citation>
    <scope>IDENTIFICATION</scope>
</reference>
<accession>A0A0R3WRB3</accession>